<dbReference type="InterPro" id="IPR011545">
    <property type="entry name" value="DEAD/DEAH_box_helicase_dom"/>
</dbReference>
<dbReference type="InterPro" id="IPR001098">
    <property type="entry name" value="DNA-dir_DNA_pol_A_palm_dom"/>
</dbReference>
<dbReference type="GO" id="GO:0042575">
    <property type="term" value="C:DNA polymerase complex"/>
    <property type="evidence" value="ECO:0007669"/>
    <property type="project" value="UniProtKB-ARBA"/>
</dbReference>
<dbReference type="SMART" id="SM00490">
    <property type="entry name" value="HELICc"/>
    <property type="match status" value="1"/>
</dbReference>
<comment type="subcellular location">
    <subcellularLocation>
        <location evidence="1">Nucleus</location>
    </subcellularLocation>
</comment>
<sequence length="1975" mass="222913">MQTIGENTLNALMISEITQSQYGSDVGVDIVDDDDDEQINVDYTTKTSHIQELIKSSLSYEVPSQISTQERLKLSNWGLPLTVLRKYEERGVTSMFPWQVECLSNSNIIDRAKNLVYSAPTSAGKTLVSEILIIKTVLERRKKVIFILPFVSVVREKMYYFKDLLSDAEVKVEGFMGGIQPPGGFNATDVAIATIEKANSLINQMMEEGGLENLGAVVIDELHLLSDPYRGYLLELLLTKLKYMTLKEENINIQLIGMSATLPNLDLLAKWLDAELYKTDFRPIPLKEYCKIGTTIYDDKLNSHRVIKPLQELNNDNDSDNIIQLCLETILEGHSVLIFCPTKNWTESLAQQLSSVISQLGRQNNELGIALRKQLNTETIMETLEQLKRSPVGLDSVLNKTVSFGVAFHHAGLTMDERDIVEGAFRSGSLKILTATSTLSSGVNLPARRVLIRTIMYHGKPIDTLTYKQMIGRAGRMGKDSAGESIIICKQNERIFLKKLLQSNLEPIKSCLNSTGPLIRALLEAVASEVAYTIDDINLYMKCTLLYLTNNQEINNLTIDAVDFLVKNEFFLNQKSINGNDERWIATQLGKASLAASVPPKDALFLFEELLKARRTFVLDTELHIIYTVTPINSSNNIGDINWLNFFDLWKSMSDSDKRVGQHVGVSEKFIANGISGTIKNSKLLDIHKRFYTSLILNDLVKEIPLSIVCKKYSCCRGVVQSLQQSAATFAGMVTQFCKKLGWDCVELLVNQFQQRLQFGVSRELLDLLRLPMLNGIRARSLFKEGIKSVAELAVADDMDVERALYKALPFESEKDYNNEHEYDLVKRNKMRSVFVTGKDGLTPREAAVMLVKEARELVKNELGVDEVDWNKKNKNHLTGQTCTNHLQISTKNTDILRQDSSTSYSSTVSINSGSSKISIEDDDDDKNVQQSLSLIEEDEENDHNIVDDDDEDDEQKADKIEENIPEIVEKQSSIESFGESLKFDSRMENLSTPKSILLKETFNSISDSRSPSLFGDSLILDTQDCNMLDENILEHNVLDENIIDPNLLDINVADFEENEFSCLQSSSNNNNNKQDKEKDVINFVKPTTPNVQLKNLDEKDKSKSLYWADDSWNLTNGILNALDQQVQQNNKTHIDNKKPASTLNTETNNKLDNVKSTSSNDTSKEADKKSLKRKSSSPIITDKSPLASVVKYDAAKRLSTDSNTSEDDVVVGTQAMDVSNTSNKISRTRLKLEALRIRTQKTTELIKTPLPSKTSTTFTVSLDDNVDDDDDDLFAESIIPNSEDEDASPKKKKIKKTTSKIHEKLLKKNNKSMNSMNLKELVVISVSEIEKFNDFKNELLKINEISMALACESFVKDTICIGTRIISTINSKDHERKIKKIDNCIYNDRKLCGVAITWGKNVYYMSFENIQEPNRVSIKDRMSLLTDILTNDNLTVRCFSSKEIYKTLFNCCNISSTCKFIDPTVADWLINPDLPDKIFGNLISEYLPDGLELYERLGSISGYFGPGLYVKSKISGSIRACTETALTWCTTNVLLKKLQYKNSQLLNTYLNIEMKIVMILSRMELTGFGINLPALQELSTVIKQQLAQIENQAYTYAGKKFNFSSSKAVAQVLGLTNDNNKKKISTNKVSLEMCDNPIANLITNWRKLHSTWIKMVCPLLNLAEKNSRIHGNCLTNTVTGRVSMHEPNLQNVPRDFNSADDTFVISVRMAFVPAIGNIMLSADYCQLELRILAHLSKEPILCRVFKKPGDVFKNISAHWYNCAIDDVDETMRQRTKQLCYAMIYGMGIKSLAETLKIEEDEAKEFQDKFMSTYPGLKKWINKTLDEAKKKGYITTLMGRRRYLPGLNSDINGEKKHAERQAINTMVQGSAADIAKKAMVVIDERMRDEYSDMPMVLVDYPVKRKLRKSKDLIPRGGYLVLQLHDELIYEVNGHDLENVARIIKESMENCCQLSVPLPVKVKVGPAWGDLQEYKF</sequence>
<keyword evidence="4" id="KW-0067">ATP-binding</keyword>
<evidence type="ECO:0000259" key="9">
    <source>
        <dbReference type="PROSITE" id="PS51194"/>
    </source>
</evidence>
<dbReference type="SMART" id="SM00482">
    <property type="entry name" value="POLAc"/>
    <property type="match status" value="1"/>
</dbReference>
<dbReference type="CDD" id="cd18795">
    <property type="entry name" value="SF2_C_Ski2"/>
    <property type="match status" value="1"/>
</dbReference>
<dbReference type="InterPro" id="IPR036397">
    <property type="entry name" value="RNaseH_sf"/>
</dbReference>
<dbReference type="OrthoDB" id="2320933at2759"/>
<name>A0A834XV77_APHGI</name>
<dbReference type="GO" id="GO:0003677">
    <property type="term" value="F:DNA binding"/>
    <property type="evidence" value="ECO:0007669"/>
    <property type="project" value="InterPro"/>
</dbReference>
<dbReference type="Gene3D" id="3.40.50.300">
    <property type="entry name" value="P-loop containing nucleotide triphosphate hydrolases"/>
    <property type="match status" value="2"/>
</dbReference>
<dbReference type="PANTHER" id="PTHR10133:SF62">
    <property type="entry name" value="DNA POLYMERASE THETA"/>
    <property type="match status" value="1"/>
</dbReference>
<reference evidence="10 11" key="1">
    <citation type="submission" date="2020-08" db="EMBL/GenBank/DDBJ databases">
        <title>Aphidius gifuensis genome sequencing and assembly.</title>
        <authorList>
            <person name="Du Z."/>
        </authorList>
    </citation>
    <scope>NUCLEOTIDE SEQUENCE [LARGE SCALE GENOMIC DNA]</scope>
    <source>
        <strain evidence="10">YNYX2018</strain>
        <tissue evidence="10">Adults</tissue>
    </source>
</reference>
<dbReference type="SUPFAM" id="SSF53098">
    <property type="entry name" value="Ribonuclease H-like"/>
    <property type="match status" value="1"/>
</dbReference>
<dbReference type="SUPFAM" id="SSF158702">
    <property type="entry name" value="Sec63 N-terminal domain-like"/>
    <property type="match status" value="1"/>
</dbReference>
<dbReference type="InterPro" id="IPR002298">
    <property type="entry name" value="DNA_polymerase_A"/>
</dbReference>
<feature type="compositionally biased region" description="Low complexity" evidence="7">
    <location>
        <begin position="901"/>
        <end position="918"/>
    </location>
</feature>
<dbReference type="InterPro" id="IPR014001">
    <property type="entry name" value="Helicase_ATP-bd"/>
</dbReference>
<dbReference type="FunFam" id="1.10.150.20:FF:000002">
    <property type="entry name" value="DNA polymerase I"/>
    <property type="match status" value="1"/>
</dbReference>
<organism evidence="10 11">
    <name type="scientific">Aphidius gifuensis</name>
    <name type="common">Parasitoid wasp</name>
    <dbReference type="NCBI Taxonomy" id="684658"/>
    <lineage>
        <taxon>Eukaryota</taxon>
        <taxon>Metazoa</taxon>
        <taxon>Ecdysozoa</taxon>
        <taxon>Arthropoda</taxon>
        <taxon>Hexapoda</taxon>
        <taxon>Insecta</taxon>
        <taxon>Pterygota</taxon>
        <taxon>Neoptera</taxon>
        <taxon>Endopterygota</taxon>
        <taxon>Hymenoptera</taxon>
        <taxon>Apocrita</taxon>
        <taxon>Ichneumonoidea</taxon>
        <taxon>Braconidae</taxon>
        <taxon>Aphidiinae</taxon>
        <taxon>Aphidius</taxon>
    </lineage>
</organism>
<dbReference type="GO" id="GO:0006261">
    <property type="term" value="P:DNA-templated DNA replication"/>
    <property type="evidence" value="ECO:0007669"/>
    <property type="project" value="InterPro"/>
</dbReference>
<dbReference type="FunFam" id="3.40.50.300:FF:000813">
    <property type="entry name" value="helicase POLQ-like isoform X1"/>
    <property type="match status" value="1"/>
</dbReference>
<dbReference type="InterPro" id="IPR048960">
    <property type="entry name" value="POLQ-like_helical"/>
</dbReference>
<dbReference type="Pfam" id="PF20470">
    <property type="entry name" value="HTH_61"/>
    <property type="match status" value="1"/>
</dbReference>
<dbReference type="PANTHER" id="PTHR10133">
    <property type="entry name" value="DNA POLYMERASE I"/>
    <property type="match status" value="1"/>
</dbReference>
<evidence type="ECO:0000256" key="3">
    <source>
        <dbReference type="ARBA" id="ARBA00022763"/>
    </source>
</evidence>
<keyword evidence="5" id="KW-0234">DNA repair</keyword>
<dbReference type="Gene3D" id="3.30.70.370">
    <property type="match status" value="1"/>
</dbReference>
<evidence type="ECO:0000313" key="10">
    <source>
        <dbReference type="EMBL" id="KAF7991824.1"/>
    </source>
</evidence>
<dbReference type="PRINTS" id="PR00868">
    <property type="entry name" value="DNAPOLI"/>
</dbReference>
<dbReference type="Gene3D" id="3.30.420.10">
    <property type="entry name" value="Ribonuclease H-like superfamily/Ribonuclease H"/>
    <property type="match status" value="1"/>
</dbReference>
<comment type="caution">
    <text evidence="10">The sequence shown here is derived from an EMBL/GenBank/DDBJ whole genome shotgun (WGS) entry which is preliminary data.</text>
</comment>
<dbReference type="InterPro" id="IPR027417">
    <property type="entry name" value="P-loop_NTPase"/>
</dbReference>
<dbReference type="GO" id="GO:0003887">
    <property type="term" value="F:DNA-directed DNA polymerase activity"/>
    <property type="evidence" value="ECO:0007669"/>
    <property type="project" value="InterPro"/>
</dbReference>
<dbReference type="Gene3D" id="1.20.1060.10">
    <property type="entry name" value="Taq DNA Polymerase, Chain T, domain 4"/>
    <property type="match status" value="1"/>
</dbReference>
<dbReference type="SUPFAM" id="SSF56672">
    <property type="entry name" value="DNA/RNA polymerases"/>
    <property type="match status" value="1"/>
</dbReference>
<feature type="region of interest" description="Disordered" evidence="7">
    <location>
        <begin position="899"/>
        <end position="957"/>
    </location>
</feature>
<keyword evidence="6" id="KW-0539">Nucleus</keyword>
<evidence type="ECO:0000256" key="1">
    <source>
        <dbReference type="ARBA" id="ARBA00004123"/>
    </source>
</evidence>
<dbReference type="Pfam" id="PF00270">
    <property type="entry name" value="DEAD"/>
    <property type="match status" value="1"/>
</dbReference>
<dbReference type="Pfam" id="PF21099">
    <property type="entry name" value="POLQ_helical"/>
    <property type="match status" value="1"/>
</dbReference>
<evidence type="ECO:0000256" key="6">
    <source>
        <dbReference type="ARBA" id="ARBA00023242"/>
    </source>
</evidence>
<dbReference type="Pfam" id="PF00476">
    <property type="entry name" value="DNA_pol_A"/>
    <property type="match status" value="1"/>
</dbReference>
<keyword evidence="2" id="KW-0547">Nucleotide-binding</keyword>
<feature type="compositionally biased region" description="Acidic residues" evidence="7">
    <location>
        <begin position="936"/>
        <end position="956"/>
    </location>
</feature>
<evidence type="ECO:0000256" key="7">
    <source>
        <dbReference type="SAM" id="MobiDB-lite"/>
    </source>
</evidence>
<evidence type="ECO:0000256" key="4">
    <source>
        <dbReference type="ARBA" id="ARBA00022840"/>
    </source>
</evidence>
<dbReference type="GO" id="GO:0097681">
    <property type="term" value="P:double-strand break repair via alternative nonhomologous end joining"/>
    <property type="evidence" value="ECO:0007669"/>
    <property type="project" value="TreeGrafter"/>
</dbReference>
<dbReference type="GO" id="GO:0005634">
    <property type="term" value="C:nucleus"/>
    <property type="evidence" value="ECO:0007669"/>
    <property type="project" value="UniProtKB-SubCell"/>
</dbReference>
<dbReference type="GO" id="GO:0005524">
    <property type="term" value="F:ATP binding"/>
    <property type="evidence" value="ECO:0007669"/>
    <property type="project" value="UniProtKB-KW"/>
</dbReference>
<proteinExistence type="predicted"/>
<dbReference type="CDD" id="cd08638">
    <property type="entry name" value="DNA_pol_A_theta"/>
    <property type="match status" value="1"/>
</dbReference>
<dbReference type="PROSITE" id="PS51194">
    <property type="entry name" value="HELICASE_CTER"/>
    <property type="match status" value="1"/>
</dbReference>
<dbReference type="Gene3D" id="1.10.3380.20">
    <property type="match status" value="1"/>
</dbReference>
<evidence type="ECO:0000256" key="5">
    <source>
        <dbReference type="ARBA" id="ARBA00023204"/>
    </source>
</evidence>
<gene>
    <name evidence="10" type="ORF">HCN44_010625</name>
</gene>
<protein>
    <recommendedName>
        <fullName evidence="12">DNA-directed DNA polymerase</fullName>
    </recommendedName>
</protein>
<dbReference type="InterPro" id="IPR046931">
    <property type="entry name" value="HTH_61"/>
</dbReference>
<feature type="region of interest" description="Disordered" evidence="7">
    <location>
        <begin position="1130"/>
        <end position="1180"/>
    </location>
</feature>
<dbReference type="EMBL" id="JACMRX010000004">
    <property type="protein sequence ID" value="KAF7991824.1"/>
    <property type="molecule type" value="Genomic_DNA"/>
</dbReference>
<evidence type="ECO:0000313" key="11">
    <source>
        <dbReference type="Proteomes" id="UP000639338"/>
    </source>
</evidence>
<dbReference type="SUPFAM" id="SSF46785">
    <property type="entry name" value="Winged helix' DNA-binding domain"/>
    <property type="match status" value="1"/>
</dbReference>
<dbReference type="Proteomes" id="UP000639338">
    <property type="component" value="Unassembled WGS sequence"/>
</dbReference>
<dbReference type="InterPro" id="IPR036390">
    <property type="entry name" value="WH_DNA-bd_sf"/>
</dbReference>
<feature type="compositionally biased region" description="Polar residues" evidence="7">
    <location>
        <begin position="1140"/>
        <end position="1162"/>
    </location>
</feature>
<evidence type="ECO:0000256" key="2">
    <source>
        <dbReference type="ARBA" id="ARBA00022741"/>
    </source>
</evidence>
<dbReference type="PROSITE" id="PS51192">
    <property type="entry name" value="HELICASE_ATP_BIND_1"/>
    <property type="match status" value="1"/>
</dbReference>
<keyword evidence="3" id="KW-0227">DNA damage</keyword>
<dbReference type="CDD" id="cd18026">
    <property type="entry name" value="DEXHc_POLQ-like"/>
    <property type="match status" value="1"/>
</dbReference>
<dbReference type="SMART" id="SM00487">
    <property type="entry name" value="DEXDc"/>
    <property type="match status" value="1"/>
</dbReference>
<dbReference type="SUPFAM" id="SSF52540">
    <property type="entry name" value="P-loop containing nucleoside triphosphate hydrolases"/>
    <property type="match status" value="1"/>
</dbReference>
<dbReference type="InterPro" id="IPR043502">
    <property type="entry name" value="DNA/RNA_pol_sf"/>
</dbReference>
<feature type="domain" description="Helicase C-terminal" evidence="9">
    <location>
        <begin position="321"/>
        <end position="523"/>
    </location>
</feature>
<feature type="domain" description="Helicase ATP-binding" evidence="8">
    <location>
        <begin position="106"/>
        <end position="280"/>
    </location>
</feature>
<accession>A0A834XV77</accession>
<dbReference type="InterPro" id="IPR001650">
    <property type="entry name" value="Helicase_C-like"/>
</dbReference>
<dbReference type="Pfam" id="PF00271">
    <property type="entry name" value="Helicase_C"/>
    <property type="match status" value="1"/>
</dbReference>
<evidence type="ECO:0008006" key="12">
    <source>
        <dbReference type="Google" id="ProtNLM"/>
    </source>
</evidence>
<dbReference type="InterPro" id="IPR012337">
    <property type="entry name" value="RNaseH-like_sf"/>
</dbReference>
<keyword evidence="11" id="KW-1185">Reference proteome</keyword>
<dbReference type="Gene3D" id="1.10.150.20">
    <property type="entry name" value="5' to 3' exonuclease, C-terminal subdomain"/>
    <property type="match status" value="1"/>
</dbReference>
<evidence type="ECO:0000259" key="8">
    <source>
        <dbReference type="PROSITE" id="PS51192"/>
    </source>
</evidence>